<feature type="non-terminal residue" evidence="1">
    <location>
        <position position="1"/>
    </location>
</feature>
<dbReference type="EMBL" id="KV587591">
    <property type="protein sequence ID" value="OPL32688.1"/>
    <property type="molecule type" value="Genomic_DNA"/>
</dbReference>
<protein>
    <submittedName>
        <fullName evidence="1">Uncharacterized protein</fullName>
    </submittedName>
</protein>
<sequence>LYTEMYFLVNMKIQFCYESTEPQCDHQFVILHNTKLPKIQCDWKSGFSTPGFSLDTWYNEHSLSSGSNLEDWMISDFLDGLGISPYLHVEQCSRLSSPFYPSCANNINLPQIPEPTSCYLDTSCTRVECCVDVDFIPYSFHTYLDIDPCKQMFTVGIEKFHRKISLTNYQWGQWIGSTNTA</sequence>
<name>A0A3L5TSR8_MYTGA</name>
<dbReference type="AlphaFoldDB" id="A0A3L5TSR8"/>
<dbReference type="Proteomes" id="UP000266721">
    <property type="component" value="Unassembled WGS sequence"/>
</dbReference>
<keyword evidence="2" id="KW-1185">Reference proteome</keyword>
<gene>
    <name evidence="1" type="ORF">AM593_10722</name>
</gene>
<comment type="caution">
    <text evidence="1">The sequence shown here is derived from an EMBL/GenBank/DDBJ whole genome shotgun (WGS) entry which is preliminary data.</text>
</comment>
<evidence type="ECO:0000313" key="2">
    <source>
        <dbReference type="Proteomes" id="UP000266721"/>
    </source>
</evidence>
<organism evidence="1 2">
    <name type="scientific">Mytilus galloprovincialis</name>
    <name type="common">Mediterranean mussel</name>
    <dbReference type="NCBI Taxonomy" id="29158"/>
    <lineage>
        <taxon>Eukaryota</taxon>
        <taxon>Metazoa</taxon>
        <taxon>Spiralia</taxon>
        <taxon>Lophotrochozoa</taxon>
        <taxon>Mollusca</taxon>
        <taxon>Bivalvia</taxon>
        <taxon>Autobranchia</taxon>
        <taxon>Pteriomorphia</taxon>
        <taxon>Mytilida</taxon>
        <taxon>Mytiloidea</taxon>
        <taxon>Mytilidae</taxon>
        <taxon>Mytilinae</taxon>
        <taxon>Mytilus</taxon>
    </lineage>
</organism>
<evidence type="ECO:0000313" key="1">
    <source>
        <dbReference type="EMBL" id="OPL32688.1"/>
    </source>
</evidence>
<proteinExistence type="predicted"/>
<accession>A0A3L5TSR8</accession>
<reference evidence="1 2" key="1">
    <citation type="journal article" date="2016" name="PLoS ONE">
        <title>A First Insight into the Genome of the Filter-Feeder Mussel Mytilus galloprovincialis.</title>
        <authorList>
            <person name="Murgarella M."/>
            <person name="Puiu D."/>
            <person name="Novoa B."/>
            <person name="Figueras A."/>
            <person name="Posada D."/>
            <person name="Canchaya C."/>
        </authorList>
    </citation>
    <scope>NUCLEOTIDE SEQUENCE [LARGE SCALE GENOMIC DNA]</scope>
    <source>
        <tissue evidence="1">Muscle</tissue>
    </source>
</reference>
<feature type="non-terminal residue" evidence="1">
    <location>
        <position position="181"/>
    </location>
</feature>